<evidence type="ECO:0000313" key="1">
    <source>
        <dbReference type="EMBL" id="QDU89581.1"/>
    </source>
</evidence>
<evidence type="ECO:0000313" key="2">
    <source>
        <dbReference type="Proteomes" id="UP000317429"/>
    </source>
</evidence>
<sequence>MGVAVHHQSHNTYVIVVDKQGDVRGVFDAVGDDLQVKRLKKRLVELVDEPYGA</sequence>
<name>A0A518DDM1_9BACT</name>
<dbReference type="Proteomes" id="UP000317429">
    <property type="component" value="Chromosome"/>
</dbReference>
<keyword evidence="2" id="KW-1185">Reference proteome</keyword>
<dbReference type="AlphaFoldDB" id="A0A518DDM1"/>
<proteinExistence type="predicted"/>
<protein>
    <submittedName>
        <fullName evidence="1">Uncharacterized protein</fullName>
    </submittedName>
</protein>
<dbReference type="KEGG" id="pnd:Pla175_29730"/>
<dbReference type="EMBL" id="CP036291">
    <property type="protein sequence ID" value="QDU89581.1"/>
    <property type="molecule type" value="Genomic_DNA"/>
</dbReference>
<gene>
    <name evidence="1" type="ORF">Pla175_29730</name>
</gene>
<reference evidence="1 2" key="1">
    <citation type="submission" date="2019-02" db="EMBL/GenBank/DDBJ databases">
        <title>Deep-cultivation of Planctomycetes and their phenomic and genomic characterization uncovers novel biology.</title>
        <authorList>
            <person name="Wiegand S."/>
            <person name="Jogler M."/>
            <person name="Boedeker C."/>
            <person name="Pinto D."/>
            <person name="Vollmers J."/>
            <person name="Rivas-Marin E."/>
            <person name="Kohn T."/>
            <person name="Peeters S.H."/>
            <person name="Heuer A."/>
            <person name="Rast P."/>
            <person name="Oberbeckmann S."/>
            <person name="Bunk B."/>
            <person name="Jeske O."/>
            <person name="Meyerdierks A."/>
            <person name="Storesund J.E."/>
            <person name="Kallscheuer N."/>
            <person name="Luecker S."/>
            <person name="Lage O.M."/>
            <person name="Pohl T."/>
            <person name="Merkel B.J."/>
            <person name="Hornburger P."/>
            <person name="Mueller R.-W."/>
            <person name="Bruemmer F."/>
            <person name="Labrenz M."/>
            <person name="Spormann A.M."/>
            <person name="Op den Camp H."/>
            <person name="Overmann J."/>
            <person name="Amann R."/>
            <person name="Jetten M.S.M."/>
            <person name="Mascher T."/>
            <person name="Medema M.H."/>
            <person name="Devos D.P."/>
            <person name="Kaster A.-K."/>
            <person name="Ovreas L."/>
            <person name="Rohde M."/>
            <person name="Galperin M.Y."/>
            <person name="Jogler C."/>
        </authorList>
    </citation>
    <scope>NUCLEOTIDE SEQUENCE [LARGE SCALE GENOMIC DNA]</scope>
    <source>
        <strain evidence="1 2">Pla175</strain>
    </source>
</reference>
<accession>A0A518DDM1</accession>
<organism evidence="1 2">
    <name type="scientific">Pirellulimonas nuda</name>
    <dbReference type="NCBI Taxonomy" id="2528009"/>
    <lineage>
        <taxon>Bacteria</taxon>
        <taxon>Pseudomonadati</taxon>
        <taxon>Planctomycetota</taxon>
        <taxon>Planctomycetia</taxon>
        <taxon>Pirellulales</taxon>
        <taxon>Lacipirellulaceae</taxon>
        <taxon>Pirellulimonas</taxon>
    </lineage>
</organism>